<accession>A0A150N8G6</accession>
<evidence type="ECO:0000313" key="1">
    <source>
        <dbReference type="EMBL" id="KYD32989.1"/>
    </source>
</evidence>
<sequence>MQATFVGETNPYPHGCPRNIYFDSGHAIGSLFFYKWNYSWS</sequence>
<name>A0A150N8G6_9BACL</name>
<proteinExistence type="predicted"/>
<gene>
    <name evidence="1" type="ORF">B4110_3318</name>
</gene>
<organism evidence="1 2">
    <name type="scientific">Parageobacillus toebii</name>
    <dbReference type="NCBI Taxonomy" id="153151"/>
    <lineage>
        <taxon>Bacteria</taxon>
        <taxon>Bacillati</taxon>
        <taxon>Bacillota</taxon>
        <taxon>Bacilli</taxon>
        <taxon>Bacillales</taxon>
        <taxon>Anoxybacillaceae</taxon>
        <taxon>Parageobacillus</taxon>
    </lineage>
</organism>
<comment type="caution">
    <text evidence="1">The sequence shown here is derived from an EMBL/GenBank/DDBJ whole genome shotgun (WGS) entry which is preliminary data.</text>
</comment>
<protein>
    <submittedName>
        <fullName evidence="1">Uncharacterized protein</fullName>
    </submittedName>
</protein>
<evidence type="ECO:0000313" key="2">
    <source>
        <dbReference type="Proteomes" id="UP000075324"/>
    </source>
</evidence>
<dbReference type="Proteomes" id="UP000075324">
    <property type="component" value="Unassembled WGS sequence"/>
</dbReference>
<dbReference type="EMBL" id="LQYW01000004">
    <property type="protein sequence ID" value="KYD32989.1"/>
    <property type="molecule type" value="Genomic_DNA"/>
</dbReference>
<reference evidence="1 2" key="1">
    <citation type="submission" date="2016-01" db="EMBL/GenBank/DDBJ databases">
        <title>Draft Genome Sequences of Seven Thermophilic Sporeformers Isolated from Foods.</title>
        <authorList>
            <person name="Berendsen E.M."/>
            <person name="Wells-Bennik M.H."/>
            <person name="Krawcyk A.O."/>
            <person name="De Jong A."/>
            <person name="Holsappel S."/>
            <person name="Eijlander R.T."/>
            <person name="Kuipers O.P."/>
        </authorList>
    </citation>
    <scope>NUCLEOTIDE SEQUENCE [LARGE SCALE GENOMIC DNA]</scope>
    <source>
        <strain evidence="1 2">B4110</strain>
    </source>
</reference>
<dbReference type="AlphaFoldDB" id="A0A150N8G6"/>